<evidence type="ECO:0000313" key="1">
    <source>
        <dbReference type="EMBL" id="KAG1309671.1"/>
    </source>
</evidence>
<dbReference type="EMBL" id="JAANQT010000607">
    <property type="protein sequence ID" value="KAG1309671.1"/>
    <property type="molecule type" value="Genomic_DNA"/>
</dbReference>
<dbReference type="Proteomes" id="UP000716291">
    <property type="component" value="Unassembled WGS sequence"/>
</dbReference>
<accession>A0A9P6XB89</accession>
<evidence type="ECO:0000313" key="2">
    <source>
        <dbReference type="Proteomes" id="UP000716291"/>
    </source>
</evidence>
<reference evidence="1" key="1">
    <citation type="journal article" date="2020" name="Microb. Genom.">
        <title>Genetic diversity of clinical and environmental Mucorales isolates obtained from an investigation of mucormycosis cases among solid organ transplant recipients.</title>
        <authorList>
            <person name="Nguyen M.H."/>
            <person name="Kaul D."/>
            <person name="Muto C."/>
            <person name="Cheng S.J."/>
            <person name="Richter R.A."/>
            <person name="Bruno V.M."/>
            <person name="Liu G."/>
            <person name="Beyhan S."/>
            <person name="Sundermann A.J."/>
            <person name="Mounaud S."/>
            <person name="Pasculle A.W."/>
            <person name="Nierman W.C."/>
            <person name="Driscoll E."/>
            <person name="Cumbie R."/>
            <person name="Clancy C.J."/>
            <person name="Dupont C.L."/>
        </authorList>
    </citation>
    <scope>NUCLEOTIDE SEQUENCE</scope>
    <source>
        <strain evidence="1">GL11</strain>
    </source>
</reference>
<dbReference type="AlphaFoldDB" id="A0A9P6XB89"/>
<gene>
    <name evidence="1" type="ORF">G6F64_005136</name>
</gene>
<proteinExistence type="predicted"/>
<dbReference type="OrthoDB" id="10273091at2759"/>
<keyword evidence="2" id="KW-1185">Reference proteome</keyword>
<name>A0A9P6XB89_RHIOR</name>
<sequence length="163" mass="18406">MSIYSLRSSSFKDKNGLLEPLPENNSVLIKESSSHNLLNEMYGTRQDERETVEQTCLHLTVVQQICKVAISTSKKENKARRKEGDTGLFASSYVLPQVENIFDTFMFSLMALRIEDSTASSMDIDEVVLPNGGQEEVTHKLQIQNHITNSPEVDFPSLLNYFS</sequence>
<protein>
    <submittedName>
        <fullName evidence="1">Uncharacterized protein</fullName>
    </submittedName>
</protein>
<comment type="caution">
    <text evidence="1">The sequence shown here is derived from an EMBL/GenBank/DDBJ whole genome shotgun (WGS) entry which is preliminary data.</text>
</comment>
<organism evidence="1 2">
    <name type="scientific">Rhizopus oryzae</name>
    <name type="common">Mucormycosis agent</name>
    <name type="synonym">Rhizopus arrhizus var. delemar</name>
    <dbReference type="NCBI Taxonomy" id="64495"/>
    <lineage>
        <taxon>Eukaryota</taxon>
        <taxon>Fungi</taxon>
        <taxon>Fungi incertae sedis</taxon>
        <taxon>Mucoromycota</taxon>
        <taxon>Mucoromycotina</taxon>
        <taxon>Mucoromycetes</taxon>
        <taxon>Mucorales</taxon>
        <taxon>Mucorineae</taxon>
        <taxon>Rhizopodaceae</taxon>
        <taxon>Rhizopus</taxon>
    </lineage>
</organism>